<evidence type="ECO:0000259" key="9">
    <source>
        <dbReference type="Pfam" id="PF00884"/>
    </source>
</evidence>
<dbReference type="eggNOG" id="COG2194">
    <property type="taxonomic scope" value="Bacteria"/>
</dbReference>
<keyword evidence="6 8" id="KW-1133">Transmembrane helix</keyword>
<keyword evidence="2" id="KW-1003">Cell membrane</keyword>
<dbReference type="STRING" id="1348657.M622_02625"/>
<dbReference type="PATRIC" id="fig|1348657.5.peg.1501"/>
<dbReference type="GO" id="GO:0009244">
    <property type="term" value="P:lipopolysaccharide core region biosynthetic process"/>
    <property type="evidence" value="ECO:0007669"/>
    <property type="project" value="TreeGrafter"/>
</dbReference>
<dbReference type="CDD" id="cd16017">
    <property type="entry name" value="LptA"/>
    <property type="match status" value="1"/>
</dbReference>
<evidence type="ECO:0000313" key="12">
    <source>
        <dbReference type="Proteomes" id="UP000015455"/>
    </source>
</evidence>
<gene>
    <name evidence="11" type="ORF">M622_02625</name>
</gene>
<evidence type="ECO:0000256" key="2">
    <source>
        <dbReference type="ARBA" id="ARBA00022475"/>
    </source>
</evidence>
<keyword evidence="12" id="KW-1185">Reference proteome</keyword>
<sequence>MSTESLLLGVSLYLTLVFNTPFWRALLAGRSAQDGTFTYVLAVGVALTALHFVLLAPLLNRWTTKALLGALILIAAIASHYAGQYGVYFDPDMLRNVVRTDSAEARELLTPGFFIHLLVLALPPLLVLQRAQLRRRRASRAFMVRTACSVLALVVALAALGSVFKDFSGEMRQHKEIRYLITPAAALWSLGRVLTHDVSAANTPRRAIGTDAQLGASWQTAHKPMLFVITVGETARAANWGLNQSAAERAVRDTTPELARHEVINFPDVSSCGTNTEVSLPCMFSVQGRRHYDEDAIQNSESLLNVLQHAGLRVVWNDNQSGCKGVCTGLETIRPDPAALPALCTDGHCLDEALVERSRSLLRDAQGNLVLVLHQLGNHGPSYFRRYPQAFRRFTPTCDDDDLSKCSREQIANSYDNALAYTDHVVARTIELLKEVEDRYDTALLYVSDHGESLGENGIYLHGLPYSIAPAQQTQVPMVMWFSPGFAARNRLDLACLRRQAEQPTTHDALFHTVLGLVDVTTTIHEPALDIGGACRR</sequence>
<dbReference type="RefSeq" id="WP_021248927.1">
    <property type="nucleotide sequence ID" value="NZ_ATJV01000048.1"/>
</dbReference>
<dbReference type="InterPro" id="IPR058130">
    <property type="entry name" value="PEA_transf_C"/>
</dbReference>
<keyword evidence="7 8" id="KW-0472">Membrane</keyword>
<feature type="transmembrane region" description="Helical" evidence="8">
    <location>
        <begin position="108"/>
        <end position="128"/>
    </location>
</feature>
<dbReference type="Gene3D" id="3.40.720.10">
    <property type="entry name" value="Alkaline Phosphatase, subunit A"/>
    <property type="match status" value="1"/>
</dbReference>
<organism evidence="11 12">
    <name type="scientific">Thauera terpenica 58Eu</name>
    <dbReference type="NCBI Taxonomy" id="1348657"/>
    <lineage>
        <taxon>Bacteria</taxon>
        <taxon>Pseudomonadati</taxon>
        <taxon>Pseudomonadota</taxon>
        <taxon>Betaproteobacteria</taxon>
        <taxon>Rhodocyclales</taxon>
        <taxon>Zoogloeaceae</taxon>
        <taxon>Thauera</taxon>
    </lineage>
</organism>
<evidence type="ECO:0000256" key="8">
    <source>
        <dbReference type="SAM" id="Phobius"/>
    </source>
</evidence>
<dbReference type="Pfam" id="PF08019">
    <property type="entry name" value="EptA_B_N"/>
    <property type="match status" value="1"/>
</dbReference>
<dbReference type="InterPro" id="IPR000917">
    <property type="entry name" value="Sulfatase_N"/>
</dbReference>
<keyword evidence="4" id="KW-0808">Transferase</keyword>
<dbReference type="AlphaFoldDB" id="S9ZND2"/>
<evidence type="ECO:0000313" key="11">
    <source>
        <dbReference type="EMBL" id="EPZ16086.1"/>
    </source>
</evidence>
<dbReference type="NCBIfam" id="NF028537">
    <property type="entry name" value="P_eth_NH2_trans"/>
    <property type="match status" value="1"/>
</dbReference>
<dbReference type="InterPro" id="IPR040423">
    <property type="entry name" value="PEA_transferase"/>
</dbReference>
<keyword evidence="5 8" id="KW-0812">Transmembrane</keyword>
<protein>
    <recommendedName>
        <fullName evidence="13">Sulfatase</fullName>
    </recommendedName>
</protein>
<name>S9ZND2_9RHOO</name>
<evidence type="ECO:0000256" key="6">
    <source>
        <dbReference type="ARBA" id="ARBA00022989"/>
    </source>
</evidence>
<comment type="subcellular location">
    <subcellularLocation>
        <location evidence="1">Cell inner membrane</location>
        <topology evidence="1">Multi-pass membrane protein</topology>
    </subcellularLocation>
</comment>
<feature type="domain" description="Sulfatase N-terminal" evidence="9">
    <location>
        <begin position="227"/>
        <end position="520"/>
    </location>
</feature>
<keyword evidence="3" id="KW-0997">Cell inner membrane</keyword>
<evidence type="ECO:0000256" key="7">
    <source>
        <dbReference type="ARBA" id="ARBA00023136"/>
    </source>
</evidence>
<dbReference type="PANTHER" id="PTHR30443">
    <property type="entry name" value="INNER MEMBRANE PROTEIN"/>
    <property type="match status" value="1"/>
</dbReference>
<evidence type="ECO:0000259" key="10">
    <source>
        <dbReference type="Pfam" id="PF08019"/>
    </source>
</evidence>
<evidence type="ECO:0000256" key="3">
    <source>
        <dbReference type="ARBA" id="ARBA00022519"/>
    </source>
</evidence>
<feature type="transmembrane region" description="Helical" evidence="8">
    <location>
        <begin position="66"/>
        <end position="88"/>
    </location>
</feature>
<evidence type="ECO:0008006" key="13">
    <source>
        <dbReference type="Google" id="ProtNLM"/>
    </source>
</evidence>
<dbReference type="PANTHER" id="PTHR30443:SF0">
    <property type="entry name" value="PHOSPHOETHANOLAMINE TRANSFERASE EPTA"/>
    <property type="match status" value="1"/>
</dbReference>
<dbReference type="Proteomes" id="UP000015455">
    <property type="component" value="Unassembled WGS sequence"/>
</dbReference>
<dbReference type="InterPro" id="IPR012549">
    <property type="entry name" value="EptA-like_N"/>
</dbReference>
<evidence type="ECO:0000256" key="4">
    <source>
        <dbReference type="ARBA" id="ARBA00022679"/>
    </source>
</evidence>
<dbReference type="EMBL" id="ATJV01000048">
    <property type="protein sequence ID" value="EPZ16086.1"/>
    <property type="molecule type" value="Genomic_DNA"/>
</dbReference>
<feature type="transmembrane region" description="Helical" evidence="8">
    <location>
        <begin position="140"/>
        <end position="164"/>
    </location>
</feature>
<comment type="caution">
    <text evidence="11">The sequence shown here is derived from an EMBL/GenBank/DDBJ whole genome shotgun (WGS) entry which is preliminary data.</text>
</comment>
<evidence type="ECO:0000256" key="1">
    <source>
        <dbReference type="ARBA" id="ARBA00004429"/>
    </source>
</evidence>
<dbReference type="Pfam" id="PF00884">
    <property type="entry name" value="Sulfatase"/>
    <property type="match status" value="1"/>
</dbReference>
<dbReference type="GO" id="GO:0016776">
    <property type="term" value="F:phosphotransferase activity, phosphate group as acceptor"/>
    <property type="evidence" value="ECO:0007669"/>
    <property type="project" value="TreeGrafter"/>
</dbReference>
<proteinExistence type="predicted"/>
<reference evidence="11 12" key="1">
    <citation type="submission" date="2013-06" db="EMBL/GenBank/DDBJ databases">
        <title>Draft genome sequence of Thauera terpenica.</title>
        <authorList>
            <person name="Liu B."/>
            <person name="Frostegard A.H."/>
            <person name="Shapleigh J.P."/>
        </authorList>
    </citation>
    <scope>NUCLEOTIDE SEQUENCE [LARGE SCALE GENOMIC DNA]</scope>
    <source>
        <strain evidence="11 12">58Eu</strain>
    </source>
</reference>
<feature type="domain" description="Phosphoethanolamine transferase N-terminal" evidence="10">
    <location>
        <begin position="47"/>
        <end position="197"/>
    </location>
</feature>
<dbReference type="SUPFAM" id="SSF53649">
    <property type="entry name" value="Alkaline phosphatase-like"/>
    <property type="match status" value="1"/>
</dbReference>
<feature type="transmembrane region" description="Helical" evidence="8">
    <location>
        <begin position="38"/>
        <end position="59"/>
    </location>
</feature>
<dbReference type="InterPro" id="IPR017850">
    <property type="entry name" value="Alkaline_phosphatase_core_sf"/>
</dbReference>
<accession>S9ZND2</accession>
<evidence type="ECO:0000256" key="5">
    <source>
        <dbReference type="ARBA" id="ARBA00022692"/>
    </source>
</evidence>
<dbReference type="GO" id="GO:0005886">
    <property type="term" value="C:plasma membrane"/>
    <property type="evidence" value="ECO:0007669"/>
    <property type="project" value="UniProtKB-SubCell"/>
</dbReference>